<dbReference type="RefSeq" id="WP_345334084.1">
    <property type="nucleotide sequence ID" value="NZ_BAABJI010000004.1"/>
</dbReference>
<keyword evidence="2" id="KW-0067">ATP-binding</keyword>
<dbReference type="Pfam" id="PF06414">
    <property type="entry name" value="Zeta_toxin"/>
    <property type="match status" value="1"/>
</dbReference>
<evidence type="ECO:0000256" key="1">
    <source>
        <dbReference type="ARBA" id="ARBA00022741"/>
    </source>
</evidence>
<evidence type="ECO:0000256" key="2">
    <source>
        <dbReference type="ARBA" id="ARBA00022840"/>
    </source>
</evidence>
<dbReference type="InterPro" id="IPR010488">
    <property type="entry name" value="Zeta_toxin_domain"/>
</dbReference>
<evidence type="ECO:0000313" key="4">
    <source>
        <dbReference type="EMBL" id="GAA4930261.1"/>
    </source>
</evidence>
<dbReference type="InterPro" id="IPR027417">
    <property type="entry name" value="P-loop_NTPase"/>
</dbReference>
<dbReference type="Proteomes" id="UP001501436">
    <property type="component" value="Unassembled WGS sequence"/>
</dbReference>
<dbReference type="Gene3D" id="3.40.50.300">
    <property type="entry name" value="P-loop containing nucleotide triphosphate hydrolases"/>
    <property type="match status" value="1"/>
</dbReference>
<sequence length="302" mass="34440">MSLIDDFYLNKLKEKFALTDKAFQKLFHGIIKAHTLGVTPAEVPTLIIIGAQPGAGKTELQKHAELKLSKNAVLCNADNFRDVHPFSKDIKQFHPDDYASLTAEYAQRWNDELCKYCLDHKLNYILETTFRSGDQLNATISHAKQNGYQVDIFLLAVHERLSRLGIQYRYEEALAATGFGRKVSLYDHDIRYMSIPFALRRVQNAGLYDNLDIFCRSVVVSGIDNVEGVNLVAHNPADPLKVYQEELVRAWPDKLKIHFEQRRSEVLTMMTSRKASVKEIEQFKRSVGLTTSLGLKRKGPRL</sequence>
<keyword evidence="5" id="KW-1185">Reference proteome</keyword>
<reference evidence="5" key="1">
    <citation type="journal article" date="2019" name="Int. J. Syst. Evol. Microbiol.">
        <title>The Global Catalogue of Microorganisms (GCM) 10K type strain sequencing project: providing services to taxonomists for standard genome sequencing and annotation.</title>
        <authorList>
            <consortium name="The Broad Institute Genomics Platform"/>
            <consortium name="The Broad Institute Genome Sequencing Center for Infectious Disease"/>
            <person name="Wu L."/>
            <person name="Ma J."/>
        </authorList>
    </citation>
    <scope>NUCLEOTIDE SEQUENCE [LARGE SCALE GENOMIC DNA]</scope>
    <source>
        <strain evidence="5">JCM 18283</strain>
    </source>
</reference>
<evidence type="ECO:0000259" key="3">
    <source>
        <dbReference type="Pfam" id="PF06414"/>
    </source>
</evidence>
<dbReference type="EMBL" id="BAABJI010000004">
    <property type="protein sequence ID" value="GAA4930261.1"/>
    <property type="molecule type" value="Genomic_DNA"/>
</dbReference>
<protein>
    <recommendedName>
        <fullName evidence="3">Zeta toxin domain-containing protein</fullName>
    </recommendedName>
</protein>
<proteinExistence type="predicted"/>
<dbReference type="SUPFAM" id="SSF52540">
    <property type="entry name" value="P-loop containing nucleoside triphosphate hydrolases"/>
    <property type="match status" value="1"/>
</dbReference>
<gene>
    <name evidence="4" type="ORF">GCM10023313_38860</name>
</gene>
<evidence type="ECO:0000313" key="5">
    <source>
        <dbReference type="Proteomes" id="UP001501436"/>
    </source>
</evidence>
<comment type="caution">
    <text evidence="4">The sequence shown here is derived from an EMBL/GenBank/DDBJ whole genome shotgun (WGS) entry which is preliminary data.</text>
</comment>
<keyword evidence="1" id="KW-0547">Nucleotide-binding</keyword>
<accession>A0ABP9G799</accession>
<organism evidence="4 5">
    <name type="scientific">Mucilaginibacter defluvii</name>
    <dbReference type="NCBI Taxonomy" id="1196019"/>
    <lineage>
        <taxon>Bacteria</taxon>
        <taxon>Pseudomonadati</taxon>
        <taxon>Bacteroidota</taxon>
        <taxon>Sphingobacteriia</taxon>
        <taxon>Sphingobacteriales</taxon>
        <taxon>Sphingobacteriaceae</taxon>
        <taxon>Mucilaginibacter</taxon>
    </lineage>
</organism>
<name>A0ABP9G799_9SPHI</name>
<feature type="domain" description="Zeta toxin" evidence="3">
    <location>
        <begin position="40"/>
        <end position="217"/>
    </location>
</feature>